<feature type="compositionally biased region" description="Pro residues" evidence="1">
    <location>
        <begin position="99"/>
        <end position="108"/>
    </location>
</feature>
<evidence type="ECO:0000313" key="3">
    <source>
        <dbReference type="EMBL" id="OSX69921.1"/>
    </source>
</evidence>
<dbReference type="Pfam" id="PF07648">
    <property type="entry name" value="Kazal_2"/>
    <property type="match status" value="1"/>
</dbReference>
<gene>
    <name evidence="3" type="ORF">BU14_1010s0004</name>
</gene>
<dbReference type="InterPro" id="IPR035940">
    <property type="entry name" value="CAP_sf"/>
</dbReference>
<organism evidence="3 4">
    <name type="scientific">Porphyra umbilicalis</name>
    <name type="common">Purple laver</name>
    <name type="synonym">Red alga</name>
    <dbReference type="NCBI Taxonomy" id="2786"/>
    <lineage>
        <taxon>Eukaryota</taxon>
        <taxon>Rhodophyta</taxon>
        <taxon>Bangiophyceae</taxon>
        <taxon>Bangiales</taxon>
        <taxon>Bangiaceae</taxon>
        <taxon>Porphyra</taxon>
    </lineage>
</organism>
<sequence>MASRGTFAHQPLARLVGPPGTYVSAENIAGGVGRDGSPAATAVRLWAASAGHRANLLSGATHVGVGIYRTAGGTWRATQTFAACHPRGNAACPEDEAEPPSPPPPTPTAAPAATSAPRGGVERVGWFNRPSVQMCKVSTCVRRGGAKACWFRNWMDCAEFATRIPCAVNTFCAAGVPAAPVCGSNGVTYNTECLLDVASCQAGFSISVASWTAC</sequence>
<feature type="domain" description="Kazal-like" evidence="2">
    <location>
        <begin position="151"/>
        <end position="214"/>
    </location>
</feature>
<evidence type="ECO:0000256" key="1">
    <source>
        <dbReference type="SAM" id="MobiDB-lite"/>
    </source>
</evidence>
<name>A0A1X6NMR9_PORUM</name>
<dbReference type="OrthoDB" id="126772at2759"/>
<proteinExistence type="predicted"/>
<dbReference type="EMBL" id="KV919357">
    <property type="protein sequence ID" value="OSX69921.1"/>
    <property type="molecule type" value="Genomic_DNA"/>
</dbReference>
<feature type="region of interest" description="Disordered" evidence="1">
    <location>
        <begin position="87"/>
        <end position="120"/>
    </location>
</feature>
<dbReference type="SUPFAM" id="SSF55797">
    <property type="entry name" value="PR-1-like"/>
    <property type="match status" value="1"/>
</dbReference>
<reference evidence="3 4" key="1">
    <citation type="submission" date="2017-03" db="EMBL/GenBank/DDBJ databases">
        <title>WGS assembly of Porphyra umbilicalis.</title>
        <authorList>
            <person name="Brawley S.H."/>
            <person name="Blouin N.A."/>
            <person name="Ficko-Blean E."/>
            <person name="Wheeler G.L."/>
            <person name="Lohr M."/>
            <person name="Goodson H.V."/>
            <person name="Jenkins J.W."/>
            <person name="Blaby-Haas C.E."/>
            <person name="Helliwell K.E."/>
            <person name="Chan C."/>
            <person name="Marriage T."/>
            <person name="Bhattacharya D."/>
            <person name="Klein A.S."/>
            <person name="Badis Y."/>
            <person name="Brodie J."/>
            <person name="Cao Y."/>
            <person name="Collen J."/>
            <person name="Dittami S.M."/>
            <person name="Gachon C.M."/>
            <person name="Green B.R."/>
            <person name="Karpowicz S."/>
            <person name="Kim J.W."/>
            <person name="Kudahl U."/>
            <person name="Lin S."/>
            <person name="Michel G."/>
            <person name="Mittag M."/>
            <person name="Olson B.J."/>
            <person name="Pangilinan J."/>
            <person name="Peng Y."/>
            <person name="Qiu H."/>
            <person name="Shu S."/>
            <person name="Singer J.T."/>
            <person name="Smith A.G."/>
            <person name="Sprecher B.N."/>
            <person name="Wagner V."/>
            <person name="Wang W."/>
            <person name="Wang Z.-Y."/>
            <person name="Yan J."/>
            <person name="Yarish C."/>
            <person name="Zoeuner-Riek S."/>
            <person name="Zhuang Y."/>
            <person name="Zou Y."/>
            <person name="Lindquist E.A."/>
            <person name="Grimwood J."/>
            <person name="Barry K."/>
            <person name="Rokhsar D.S."/>
            <person name="Schmutz J."/>
            <person name="Stiller J.W."/>
            <person name="Grossman A.R."/>
            <person name="Prochnik S.E."/>
        </authorList>
    </citation>
    <scope>NUCLEOTIDE SEQUENCE [LARGE SCALE GENOMIC DNA]</scope>
    <source>
        <strain evidence="3">4086291</strain>
    </source>
</reference>
<dbReference type="PROSITE" id="PS51465">
    <property type="entry name" value="KAZAL_2"/>
    <property type="match status" value="1"/>
</dbReference>
<dbReference type="AlphaFoldDB" id="A0A1X6NMR9"/>
<protein>
    <recommendedName>
        <fullName evidence="2">Kazal-like domain-containing protein</fullName>
    </recommendedName>
</protein>
<dbReference type="Proteomes" id="UP000218209">
    <property type="component" value="Unassembled WGS sequence"/>
</dbReference>
<dbReference type="SMART" id="SM00280">
    <property type="entry name" value="KAZAL"/>
    <property type="match status" value="1"/>
</dbReference>
<keyword evidence="4" id="KW-1185">Reference proteome</keyword>
<accession>A0A1X6NMR9</accession>
<dbReference type="SUPFAM" id="SSF100895">
    <property type="entry name" value="Kazal-type serine protease inhibitors"/>
    <property type="match status" value="1"/>
</dbReference>
<dbReference type="CDD" id="cd05379">
    <property type="entry name" value="CAP_bacterial"/>
    <property type="match status" value="1"/>
</dbReference>
<dbReference type="Gene3D" id="3.40.33.10">
    <property type="entry name" value="CAP"/>
    <property type="match status" value="1"/>
</dbReference>
<dbReference type="Gene3D" id="3.30.60.30">
    <property type="match status" value="1"/>
</dbReference>
<dbReference type="InterPro" id="IPR036058">
    <property type="entry name" value="Kazal_dom_sf"/>
</dbReference>
<evidence type="ECO:0000259" key="2">
    <source>
        <dbReference type="PROSITE" id="PS51465"/>
    </source>
</evidence>
<dbReference type="CDD" id="cd00104">
    <property type="entry name" value="KAZAL_FS"/>
    <property type="match status" value="1"/>
</dbReference>
<dbReference type="InterPro" id="IPR002350">
    <property type="entry name" value="Kazal_dom"/>
</dbReference>
<evidence type="ECO:0000313" key="4">
    <source>
        <dbReference type="Proteomes" id="UP000218209"/>
    </source>
</evidence>